<dbReference type="OrthoDB" id="9773738at2"/>
<dbReference type="Pfam" id="PF00753">
    <property type="entry name" value="Lactamase_B"/>
    <property type="match status" value="1"/>
</dbReference>
<dbReference type="CDD" id="cd16315">
    <property type="entry name" value="EVM-1-like_MBL-B3"/>
    <property type="match status" value="1"/>
</dbReference>
<dbReference type="InterPro" id="IPR036866">
    <property type="entry name" value="RibonucZ/Hydroxyglut_hydro"/>
</dbReference>
<dbReference type="SUPFAM" id="SSF56281">
    <property type="entry name" value="Metallo-hydrolase/oxidoreductase"/>
    <property type="match status" value="1"/>
</dbReference>
<dbReference type="NCBIfam" id="NF033105">
    <property type="entry name" value="bla_subclass_B3"/>
    <property type="match status" value="1"/>
</dbReference>
<proteinExistence type="predicted"/>
<name>A0A844XNQ5_9SPHN</name>
<evidence type="ECO:0000313" key="2">
    <source>
        <dbReference type="EMBL" id="MXO46688.1"/>
    </source>
</evidence>
<sequence>MPMEPAMSVKFLVPIAFALSGCAVLPPPIQTPEPLPPAEEVQPEQWAATCEPWDDWDKPAPPYRIFGSTYYVGTCGISAILIAGDDGHILIDSGTEEGAEVVMDNIQKLGFRLNEIASILHSHEHFDHVGGLAKLRAATGAHIVSSAEAAKVLSTGEDHPEDPQFGVHEPMEPVQVDVIVEDGDTVRTETATVTAHATPGHSPGALSWTWVSCSLPGEPPACSRIAYVDSLSAVSSDDYRFTDHPEVVAAFRTSIDKVRSLPCDILLTPHPSSSQLIERLRTGTLGAPGKCATYAAQLGDKLDERLAKENP</sequence>
<dbReference type="PANTHER" id="PTHR42951:SF17">
    <property type="entry name" value="METALLO-BETA-LACTAMASE DOMAIN-CONTAINING PROTEIN"/>
    <property type="match status" value="1"/>
</dbReference>
<protein>
    <submittedName>
        <fullName evidence="2">Subclass B3 metallo-beta-lactamase</fullName>
    </submittedName>
</protein>
<dbReference type="Gene3D" id="3.60.15.10">
    <property type="entry name" value="Ribonuclease Z/Hydroxyacylglutathione hydrolase-like"/>
    <property type="match status" value="1"/>
</dbReference>
<feature type="domain" description="Metallo-beta-lactamase" evidence="1">
    <location>
        <begin position="76"/>
        <end position="270"/>
    </location>
</feature>
<dbReference type="EMBL" id="WTYC01000001">
    <property type="protein sequence ID" value="MXO46688.1"/>
    <property type="molecule type" value="Genomic_DNA"/>
</dbReference>
<dbReference type="SMART" id="SM00849">
    <property type="entry name" value="Lactamase_B"/>
    <property type="match status" value="1"/>
</dbReference>
<gene>
    <name evidence="2" type="primary">bla</name>
    <name evidence="2" type="ORF">GRI69_00215</name>
</gene>
<evidence type="ECO:0000259" key="1">
    <source>
        <dbReference type="SMART" id="SM00849"/>
    </source>
</evidence>
<organism evidence="2 3">
    <name type="scientific">Qipengyuania vulgaris</name>
    <dbReference type="NCBI Taxonomy" id="291985"/>
    <lineage>
        <taxon>Bacteria</taxon>
        <taxon>Pseudomonadati</taxon>
        <taxon>Pseudomonadota</taxon>
        <taxon>Alphaproteobacteria</taxon>
        <taxon>Sphingomonadales</taxon>
        <taxon>Erythrobacteraceae</taxon>
        <taxon>Qipengyuania</taxon>
    </lineage>
</organism>
<dbReference type="AlphaFoldDB" id="A0A844XNQ5"/>
<accession>A0A844XNQ5</accession>
<reference evidence="2 3" key="1">
    <citation type="submission" date="2019-12" db="EMBL/GenBank/DDBJ databases">
        <title>Genomic-based taxomic classification of the family Erythrobacteraceae.</title>
        <authorList>
            <person name="Xu L."/>
        </authorList>
    </citation>
    <scope>NUCLEOTIDE SEQUENCE [LARGE SCALE GENOMIC DNA]</scope>
    <source>
        <strain evidence="2 3">DSM 17792</strain>
    </source>
</reference>
<dbReference type="Proteomes" id="UP000448199">
    <property type="component" value="Unassembled WGS sequence"/>
</dbReference>
<dbReference type="NCBIfam" id="NF012229">
    <property type="entry name" value="bla_class_B_core"/>
    <property type="match status" value="1"/>
</dbReference>
<keyword evidence="3" id="KW-1185">Reference proteome</keyword>
<dbReference type="InterPro" id="IPR050855">
    <property type="entry name" value="NDM-1-like"/>
</dbReference>
<dbReference type="PANTHER" id="PTHR42951">
    <property type="entry name" value="METALLO-BETA-LACTAMASE DOMAIN-CONTAINING"/>
    <property type="match status" value="1"/>
</dbReference>
<dbReference type="CARD" id="ARO:3006886">
    <property type="molecule name" value="EVM-1"/>
    <property type="mechanism identifier" value="ARO:0001004"/>
    <property type="mechanism name" value="antibiotic inactivation"/>
</dbReference>
<comment type="caution">
    <text evidence="2">The sequence shown here is derived from an EMBL/GenBank/DDBJ whole genome shotgun (WGS) entry which is preliminary data.</text>
</comment>
<dbReference type="InterPro" id="IPR001279">
    <property type="entry name" value="Metallo-B-lactamas"/>
</dbReference>
<evidence type="ECO:0000313" key="3">
    <source>
        <dbReference type="Proteomes" id="UP000448199"/>
    </source>
</evidence>